<comment type="similarity">
    <text evidence="1">Belongs to the beta type-B retroviral polymerase family. HERV class-II K(HML-2) pol subfamily.</text>
</comment>
<evidence type="ECO:0000259" key="10">
    <source>
        <dbReference type="PROSITE" id="PS50994"/>
    </source>
</evidence>
<dbReference type="InterPro" id="IPR043128">
    <property type="entry name" value="Rev_trsase/Diguanyl_cyclase"/>
</dbReference>
<dbReference type="PROSITE" id="PS50879">
    <property type="entry name" value="RNASE_H_1"/>
    <property type="match status" value="1"/>
</dbReference>
<dbReference type="Pfam" id="PF00078">
    <property type="entry name" value="RVT_1"/>
    <property type="match status" value="1"/>
</dbReference>
<dbReference type="InterPro" id="IPR041577">
    <property type="entry name" value="RT_RNaseH_2"/>
</dbReference>
<dbReference type="InterPro" id="IPR036397">
    <property type="entry name" value="RNaseH_sf"/>
</dbReference>
<dbReference type="Pfam" id="PF17919">
    <property type="entry name" value="RT_RNaseH_2"/>
    <property type="match status" value="1"/>
</dbReference>
<reference evidence="12" key="1">
    <citation type="submission" date="2012-01" db="EMBL/GenBank/DDBJ databases">
        <title>The Genome Sequence of Oreochromis niloticus (Nile Tilapia).</title>
        <authorList>
            <consortium name="Broad Institute Genome Assembly Team"/>
            <consortium name="Broad Institute Sequencing Platform"/>
            <person name="Di Palma F."/>
            <person name="Johnson J."/>
            <person name="Lander E.S."/>
            <person name="Lindblad-Toh K."/>
        </authorList>
    </citation>
    <scope>NUCLEOTIDE SEQUENCE [LARGE SCALE GENOMIC DNA]</scope>
</reference>
<keyword evidence="12" id="KW-1185">Reference proteome</keyword>
<dbReference type="AlphaFoldDB" id="A0A669BS83"/>
<keyword evidence="6" id="KW-0255">Endonuclease</keyword>
<dbReference type="PANTHER" id="PTHR33064">
    <property type="entry name" value="POL PROTEIN"/>
    <property type="match status" value="1"/>
</dbReference>
<evidence type="ECO:0000259" key="8">
    <source>
        <dbReference type="PROSITE" id="PS50878"/>
    </source>
</evidence>
<dbReference type="InterPro" id="IPR012337">
    <property type="entry name" value="RNaseH-like_sf"/>
</dbReference>
<keyword evidence="5" id="KW-0540">Nuclease</keyword>
<keyword evidence="7" id="KW-0378">Hydrolase</keyword>
<dbReference type="InterPro" id="IPR043502">
    <property type="entry name" value="DNA/RNA_pol_sf"/>
</dbReference>
<dbReference type="InterPro" id="IPR002156">
    <property type="entry name" value="RNaseH_domain"/>
</dbReference>
<dbReference type="PROSITE" id="PS50994">
    <property type="entry name" value="INTEGRASE"/>
    <property type="match status" value="1"/>
</dbReference>
<dbReference type="GeneTree" id="ENSGT00940000160750"/>
<evidence type="ECO:0000256" key="4">
    <source>
        <dbReference type="ARBA" id="ARBA00022695"/>
    </source>
</evidence>
<dbReference type="InterPro" id="IPR001584">
    <property type="entry name" value="Integrase_cat-core"/>
</dbReference>
<evidence type="ECO:0000256" key="6">
    <source>
        <dbReference type="ARBA" id="ARBA00022759"/>
    </source>
</evidence>
<dbReference type="OMA" id="CKAHERE"/>
<feature type="domain" description="Reverse transcriptase" evidence="8">
    <location>
        <begin position="28"/>
        <end position="212"/>
    </location>
</feature>
<dbReference type="Gene3D" id="3.30.420.10">
    <property type="entry name" value="Ribonuclease H-like superfamily/Ribonuclease H"/>
    <property type="match status" value="2"/>
</dbReference>
<dbReference type="PANTHER" id="PTHR33064:SF37">
    <property type="entry name" value="RIBONUCLEASE H"/>
    <property type="match status" value="1"/>
</dbReference>
<keyword evidence="4" id="KW-0548">Nucleotidyltransferase</keyword>
<dbReference type="InterPro" id="IPR051320">
    <property type="entry name" value="Viral_Replic_Matur_Polypro"/>
</dbReference>
<reference evidence="11" key="2">
    <citation type="submission" date="2025-08" db="UniProtKB">
        <authorList>
            <consortium name="Ensembl"/>
        </authorList>
    </citation>
    <scope>IDENTIFICATION</scope>
</reference>
<keyword evidence="3" id="KW-0808">Transferase</keyword>
<proteinExistence type="inferred from homology"/>
<dbReference type="Gene3D" id="2.30.30.850">
    <property type="match status" value="1"/>
</dbReference>
<feature type="domain" description="RNase H type-1" evidence="9">
    <location>
        <begin position="458"/>
        <end position="605"/>
    </location>
</feature>
<evidence type="ECO:0000256" key="5">
    <source>
        <dbReference type="ARBA" id="ARBA00022722"/>
    </source>
</evidence>
<dbReference type="Pfam" id="PF18697">
    <property type="entry name" value="MLVIN_C"/>
    <property type="match status" value="1"/>
</dbReference>
<organism evidence="11 12">
    <name type="scientific">Oreochromis niloticus</name>
    <name type="common">Nile tilapia</name>
    <name type="synonym">Tilapia nilotica</name>
    <dbReference type="NCBI Taxonomy" id="8128"/>
    <lineage>
        <taxon>Eukaryota</taxon>
        <taxon>Metazoa</taxon>
        <taxon>Chordata</taxon>
        <taxon>Craniata</taxon>
        <taxon>Vertebrata</taxon>
        <taxon>Euteleostomi</taxon>
        <taxon>Actinopterygii</taxon>
        <taxon>Neopterygii</taxon>
        <taxon>Teleostei</taxon>
        <taxon>Neoteleostei</taxon>
        <taxon>Acanthomorphata</taxon>
        <taxon>Ovalentaria</taxon>
        <taxon>Cichlomorphae</taxon>
        <taxon>Cichliformes</taxon>
        <taxon>Cichlidae</taxon>
        <taxon>African cichlids</taxon>
        <taxon>Pseudocrenilabrinae</taxon>
        <taxon>Oreochromini</taxon>
        <taxon>Oreochromis</taxon>
    </lineage>
</organism>
<evidence type="ECO:0000256" key="2">
    <source>
        <dbReference type="ARBA" id="ARBA00012180"/>
    </source>
</evidence>
<dbReference type="InterPro" id="IPR040643">
    <property type="entry name" value="MLVIN_C"/>
</dbReference>
<feature type="domain" description="Integrase catalytic" evidence="10">
    <location>
        <begin position="727"/>
        <end position="895"/>
    </location>
</feature>
<name>A0A669BS83_ORENI</name>
<evidence type="ECO:0000256" key="1">
    <source>
        <dbReference type="ARBA" id="ARBA00010879"/>
    </source>
</evidence>
<evidence type="ECO:0000259" key="9">
    <source>
        <dbReference type="PROSITE" id="PS50879"/>
    </source>
</evidence>
<dbReference type="Pfam" id="PF00075">
    <property type="entry name" value="RNase_H"/>
    <property type="match status" value="1"/>
</dbReference>
<dbReference type="Gene3D" id="3.30.70.270">
    <property type="match status" value="2"/>
</dbReference>
<dbReference type="SUPFAM" id="SSF56672">
    <property type="entry name" value="DNA/RNA polymerases"/>
    <property type="match status" value="1"/>
</dbReference>
<evidence type="ECO:0000256" key="7">
    <source>
        <dbReference type="ARBA" id="ARBA00022801"/>
    </source>
</evidence>
<evidence type="ECO:0000313" key="12">
    <source>
        <dbReference type="Proteomes" id="UP000005207"/>
    </source>
</evidence>
<evidence type="ECO:0000313" key="11">
    <source>
        <dbReference type="Ensembl" id="ENSONIP00000037425.1"/>
    </source>
</evidence>
<dbReference type="SUPFAM" id="SSF53098">
    <property type="entry name" value="Ribonuclease H-like"/>
    <property type="match status" value="2"/>
</dbReference>
<dbReference type="GO" id="GO:0015074">
    <property type="term" value="P:DNA integration"/>
    <property type="evidence" value="ECO:0007669"/>
    <property type="project" value="InterPro"/>
</dbReference>
<dbReference type="InterPro" id="IPR000477">
    <property type="entry name" value="RT_dom"/>
</dbReference>
<dbReference type="GO" id="GO:0016779">
    <property type="term" value="F:nucleotidyltransferase activity"/>
    <property type="evidence" value="ECO:0007669"/>
    <property type="project" value="UniProtKB-KW"/>
</dbReference>
<dbReference type="Gene3D" id="3.10.20.370">
    <property type="match status" value="1"/>
</dbReference>
<sequence length="989" mass="110164">MYRPLKPQYPLTSEAKEGITPVITDMLKAGILIKTTSSTCNTPIFPVKKANTGKYRLVHDLRAINEITEQIPPVVANPHTILNQITPKEQWFSVIDLSNAFFSVPLHPDSQHLFGFTFNGQKYTYTRLPQGFQNSPTLYAEALRKSMSSCKLPAPGQYLLYVDDILITGDTEQSCKTNTLTVLHHLAEQGHKVSQHKLQLWKAEVTYLGHTLSGQGKKLLDSRKLAVQNAPKPQTKQQMMSFLGLCNFCRSWIPEYALKVQPLQNIIYGKNLGLKDKVTWSAEASTAFEHLKTELQTNIVLALPDYDKPFYLHVDGGGGYMKAVLTQTFGEKQRPLAFYSSKLDSVAAGLPTCVQACAAAAEAVQKSADIVLGHTLIVKVPHAVTSILLQANLSYLTHARQLSYVGILLSQSHITIEKSGQLNPSTLLATPNDGQPHCCMQKLDEETKPRADIYSTPQPGFLDIFVDGSASKDSFGRNCVGYAVTTSDTIIEAKPLTTSHSAQSAELTAVIRACELHKEQNINIHTDSQYVYSAVHHFAKIWQNRGMVTSTGRPVQHGSLLKRLLEVITLPSKLALCKCAAHQTDVSDITKGNNFADKAAKAAANKTESALIMETNAQIPIDILKNEQKAAPLNEQKKWLKCGAILQDDLMMCDGKPILPKSLHKTAALVTHGATHVSTGGIVTIVTKHFYTINFETSAKEFVRTCMTCQRHNSQGNLRPRRGHFPTPPHPFHTIHMDFIELNECQGSKYALVIIDVFSKWPEIYPVKKADAISVAKCLCNHFIPTYGIPTLIRSDNGTHFVNDVIKKVSEALGFNIKNHCAYHPQSAGLVERTNGTIKQRLRKCMEETGRPWPECVGLVKMWMRLTQGSQKLTPFEIIHGRPFPLPITSEPLTKSSRETTLAEWMTKLLENKEIVLNNKLPEDFSPVSCRLKPGDWILIKVLQRKNWSSPRWEGPYQVLLTTPTACKIAERPSWIHQSHCKKVSESID</sequence>
<dbReference type="GO" id="GO:0003676">
    <property type="term" value="F:nucleic acid binding"/>
    <property type="evidence" value="ECO:0007669"/>
    <property type="project" value="InterPro"/>
</dbReference>
<accession>A0A669BS83</accession>
<evidence type="ECO:0000256" key="3">
    <source>
        <dbReference type="ARBA" id="ARBA00022679"/>
    </source>
</evidence>
<dbReference type="InParanoid" id="A0A669BS83"/>
<dbReference type="Pfam" id="PF00665">
    <property type="entry name" value="rve"/>
    <property type="match status" value="1"/>
</dbReference>
<dbReference type="Ensembl" id="ENSONIT00000085122.1">
    <property type="protein sequence ID" value="ENSONIP00000037425.1"/>
    <property type="gene ID" value="ENSONIG00000040266.1"/>
</dbReference>
<dbReference type="Gene3D" id="1.10.340.70">
    <property type="match status" value="1"/>
</dbReference>
<dbReference type="FunFam" id="3.30.70.270:FF:000020">
    <property type="entry name" value="Transposon Tf2-6 polyprotein-like Protein"/>
    <property type="match status" value="1"/>
</dbReference>
<reference evidence="11" key="3">
    <citation type="submission" date="2025-09" db="UniProtKB">
        <authorList>
            <consortium name="Ensembl"/>
        </authorList>
    </citation>
    <scope>IDENTIFICATION</scope>
</reference>
<dbReference type="Proteomes" id="UP000005207">
    <property type="component" value="Linkage group LG20"/>
</dbReference>
<dbReference type="Gene3D" id="3.10.10.10">
    <property type="entry name" value="HIV Type 1 Reverse Transcriptase, subunit A, domain 1"/>
    <property type="match status" value="1"/>
</dbReference>
<dbReference type="EC" id="3.1.26.4" evidence="2"/>
<dbReference type="PROSITE" id="PS50878">
    <property type="entry name" value="RT_POL"/>
    <property type="match status" value="1"/>
</dbReference>
<protein>
    <recommendedName>
        <fullName evidence="2">ribonuclease H</fullName>
        <ecNumber evidence="2">3.1.26.4</ecNumber>
    </recommendedName>
</protein>
<dbReference type="GO" id="GO:0004523">
    <property type="term" value="F:RNA-DNA hybrid ribonuclease activity"/>
    <property type="evidence" value="ECO:0007669"/>
    <property type="project" value="UniProtKB-EC"/>
</dbReference>